<keyword evidence="5" id="KW-1185">Reference proteome</keyword>
<evidence type="ECO:0000313" key="4">
    <source>
        <dbReference type="EMBL" id="EJK54004.1"/>
    </source>
</evidence>
<protein>
    <recommendedName>
        <fullName evidence="3">Plastocyanin-like domain-containing protein</fullName>
    </recommendedName>
</protein>
<dbReference type="AlphaFoldDB" id="K0RNZ4"/>
<name>K0RNZ4_THAOC</name>
<dbReference type="PROSITE" id="PS00080">
    <property type="entry name" value="MULTICOPPER_OXIDASE2"/>
    <property type="match status" value="1"/>
</dbReference>
<dbReference type="PANTHER" id="PTHR11709:SF518">
    <property type="entry name" value="MULTICOPPER OXIDASE"/>
    <property type="match status" value="1"/>
</dbReference>
<dbReference type="OMA" id="WRDTISI"/>
<evidence type="ECO:0000313" key="5">
    <source>
        <dbReference type="Proteomes" id="UP000266841"/>
    </source>
</evidence>
<comment type="caution">
    <text evidence="4">The sequence shown here is derived from an EMBL/GenBank/DDBJ whole genome shotgun (WGS) entry which is preliminary data.</text>
</comment>
<dbReference type="Gene3D" id="2.60.40.420">
    <property type="entry name" value="Cupredoxins - blue copper proteins"/>
    <property type="match status" value="2"/>
</dbReference>
<accession>K0RNZ4</accession>
<feature type="compositionally biased region" description="Basic and acidic residues" evidence="2">
    <location>
        <begin position="7"/>
        <end position="16"/>
    </location>
</feature>
<keyword evidence="1" id="KW-0479">Metal-binding</keyword>
<proteinExistence type="predicted"/>
<dbReference type="InterPro" id="IPR008972">
    <property type="entry name" value="Cupredoxin"/>
</dbReference>
<dbReference type="Proteomes" id="UP000266841">
    <property type="component" value="Unassembled WGS sequence"/>
</dbReference>
<sequence length="417" mass="45278">MLSAVVVRERDAEGGRGLRGLVDPGHGPGGTEADATEPSGPRQEMEDLVMVVSQVDVRYPSRARSSLPVDADLMGDKMPLGLRNPNNVTKKFPVVNGQDGSTVVMEPGGLHRWRIVNTVMDGYLRLHVRHANGEDRGDGKDSVEAPCRIAEVAADGVPYRSKRVFGRGKQVVIPPGSRRDLLVQCAADAEVHSGPSSRASEDDVEKFMGNDTAVATGLLFNVNVEGKDNGEIDPTGTLFDLFDSYESRPTASGLAYPPEPMADLRNATVLEENRRTIRYTQAGPSTPREHRADGNVHPFLGFDGKLFAKHEPLVVPRDKVVELTVVNDICMDGTPAYESHPIHIHTNHFQVVGVSSPLGTGYSTDFQLGDWRDTVAVPAPGSVTLRFVARDFGGDTLLHCHTLVHEDVGMQMLVRIV</sequence>
<feature type="domain" description="Plastocyanin-like" evidence="3">
    <location>
        <begin position="286"/>
        <end position="414"/>
    </location>
</feature>
<dbReference type="OrthoDB" id="40037at2759"/>
<dbReference type="InterPro" id="IPR002355">
    <property type="entry name" value="Cu_oxidase_Cu_BS"/>
</dbReference>
<dbReference type="SUPFAM" id="SSF49503">
    <property type="entry name" value="Cupredoxins"/>
    <property type="match status" value="2"/>
</dbReference>
<gene>
    <name evidence="4" type="ORF">THAOC_26452</name>
</gene>
<organism evidence="4 5">
    <name type="scientific">Thalassiosira oceanica</name>
    <name type="common">Marine diatom</name>
    <dbReference type="NCBI Taxonomy" id="159749"/>
    <lineage>
        <taxon>Eukaryota</taxon>
        <taxon>Sar</taxon>
        <taxon>Stramenopiles</taxon>
        <taxon>Ochrophyta</taxon>
        <taxon>Bacillariophyta</taxon>
        <taxon>Coscinodiscophyceae</taxon>
        <taxon>Thalassiosirophycidae</taxon>
        <taxon>Thalassiosirales</taxon>
        <taxon>Thalassiosiraceae</taxon>
        <taxon>Thalassiosira</taxon>
    </lineage>
</organism>
<reference evidence="4 5" key="1">
    <citation type="journal article" date="2012" name="Genome Biol.">
        <title>Genome and low-iron response of an oceanic diatom adapted to chronic iron limitation.</title>
        <authorList>
            <person name="Lommer M."/>
            <person name="Specht M."/>
            <person name="Roy A.S."/>
            <person name="Kraemer L."/>
            <person name="Andreson R."/>
            <person name="Gutowska M.A."/>
            <person name="Wolf J."/>
            <person name="Bergner S.V."/>
            <person name="Schilhabel M.B."/>
            <person name="Klostermeier U.C."/>
            <person name="Beiko R.G."/>
            <person name="Rosenstiel P."/>
            <person name="Hippler M."/>
            <person name="Laroche J."/>
        </authorList>
    </citation>
    <scope>NUCLEOTIDE SEQUENCE [LARGE SCALE GENOMIC DNA]</scope>
    <source>
        <strain evidence="4 5">CCMP1005</strain>
    </source>
</reference>
<dbReference type="GO" id="GO:0016491">
    <property type="term" value="F:oxidoreductase activity"/>
    <property type="evidence" value="ECO:0007669"/>
    <property type="project" value="InterPro"/>
</dbReference>
<dbReference type="PANTHER" id="PTHR11709">
    <property type="entry name" value="MULTI-COPPER OXIDASE"/>
    <property type="match status" value="1"/>
</dbReference>
<dbReference type="Pfam" id="PF07731">
    <property type="entry name" value="Cu-oxidase_2"/>
    <property type="match status" value="1"/>
</dbReference>
<dbReference type="EMBL" id="AGNL01036563">
    <property type="protein sequence ID" value="EJK54004.1"/>
    <property type="molecule type" value="Genomic_DNA"/>
</dbReference>
<dbReference type="GO" id="GO:0005507">
    <property type="term" value="F:copper ion binding"/>
    <property type="evidence" value="ECO:0007669"/>
    <property type="project" value="InterPro"/>
</dbReference>
<dbReference type="InterPro" id="IPR045087">
    <property type="entry name" value="Cu-oxidase_fam"/>
</dbReference>
<evidence type="ECO:0000256" key="1">
    <source>
        <dbReference type="ARBA" id="ARBA00022723"/>
    </source>
</evidence>
<evidence type="ECO:0000259" key="3">
    <source>
        <dbReference type="Pfam" id="PF07731"/>
    </source>
</evidence>
<evidence type="ECO:0000256" key="2">
    <source>
        <dbReference type="SAM" id="MobiDB-lite"/>
    </source>
</evidence>
<dbReference type="InterPro" id="IPR011706">
    <property type="entry name" value="Cu-oxidase_C"/>
</dbReference>
<feature type="region of interest" description="Disordered" evidence="2">
    <location>
        <begin position="1"/>
        <end position="43"/>
    </location>
</feature>